<evidence type="ECO:0000313" key="22">
    <source>
        <dbReference type="Proteomes" id="UP000515135"/>
    </source>
</evidence>
<comment type="catalytic activity">
    <reaction evidence="17">
        <text>L-threonyl-[protein] + UDP-N-acetyl-alpha-D-galactosamine = a 3-O-[N-acetyl-alpha-D-galactosaminyl]-L-threonyl-[protein] + UDP + H(+)</text>
        <dbReference type="Rhea" id="RHEA:52424"/>
        <dbReference type="Rhea" id="RHEA-COMP:11060"/>
        <dbReference type="Rhea" id="RHEA-COMP:11689"/>
        <dbReference type="ChEBI" id="CHEBI:15378"/>
        <dbReference type="ChEBI" id="CHEBI:30013"/>
        <dbReference type="ChEBI" id="CHEBI:58223"/>
        <dbReference type="ChEBI" id="CHEBI:67138"/>
        <dbReference type="ChEBI" id="CHEBI:87075"/>
        <dbReference type="EC" id="2.4.1.41"/>
    </reaction>
</comment>
<keyword evidence="15" id="KW-0325">Glycoprotein</keyword>
<dbReference type="AlphaFoldDB" id="A0A6P5AM74"/>
<dbReference type="GO" id="GO:0046872">
    <property type="term" value="F:metal ion binding"/>
    <property type="evidence" value="ECO:0007669"/>
    <property type="project" value="UniProtKB-KW"/>
</dbReference>
<evidence type="ECO:0000256" key="3">
    <source>
        <dbReference type="ARBA" id="ARBA00004922"/>
    </source>
</evidence>
<dbReference type="PANTHER" id="PTHR11675">
    <property type="entry name" value="N-ACETYLGALACTOSAMINYLTRANSFERASE"/>
    <property type="match status" value="1"/>
</dbReference>
<evidence type="ECO:0000256" key="1">
    <source>
        <dbReference type="ARBA" id="ARBA00001936"/>
    </source>
</evidence>
<keyword evidence="12 20" id="KW-0333">Golgi apparatus</keyword>
<evidence type="ECO:0000256" key="18">
    <source>
        <dbReference type="ARBA" id="ARBA00052209"/>
    </source>
</evidence>
<dbReference type="CDD" id="cd02510">
    <property type="entry name" value="pp-GalNAc-T"/>
    <property type="match status" value="1"/>
</dbReference>
<dbReference type="PANTHER" id="PTHR11675:SF134">
    <property type="entry name" value="N-ACETYLGALACTOSAMINYLTRANSFERASE 4-RELATED"/>
    <property type="match status" value="1"/>
</dbReference>
<evidence type="ECO:0000256" key="20">
    <source>
        <dbReference type="RuleBase" id="RU361242"/>
    </source>
</evidence>
<evidence type="ECO:0000256" key="5">
    <source>
        <dbReference type="ARBA" id="ARBA00022676"/>
    </source>
</evidence>
<dbReference type="InterPro" id="IPR029044">
    <property type="entry name" value="Nucleotide-diphossugar_trans"/>
</dbReference>
<dbReference type="UniPathway" id="UPA00378"/>
<dbReference type="SMART" id="SM00458">
    <property type="entry name" value="RICIN"/>
    <property type="match status" value="1"/>
</dbReference>
<evidence type="ECO:0000256" key="8">
    <source>
        <dbReference type="ARBA" id="ARBA00022723"/>
    </source>
</evidence>
<name>A0A6P5AM74_BRABE</name>
<dbReference type="InterPro" id="IPR001173">
    <property type="entry name" value="Glyco_trans_2-like"/>
</dbReference>
<dbReference type="Proteomes" id="UP000515135">
    <property type="component" value="Unplaced"/>
</dbReference>
<evidence type="ECO:0000256" key="6">
    <source>
        <dbReference type="ARBA" id="ARBA00022679"/>
    </source>
</evidence>
<evidence type="ECO:0000256" key="7">
    <source>
        <dbReference type="ARBA" id="ARBA00022692"/>
    </source>
</evidence>
<evidence type="ECO:0000256" key="4">
    <source>
        <dbReference type="ARBA" id="ARBA00005680"/>
    </source>
</evidence>
<dbReference type="Pfam" id="PF00535">
    <property type="entry name" value="Glycos_transf_2"/>
    <property type="match status" value="1"/>
</dbReference>
<evidence type="ECO:0000256" key="16">
    <source>
        <dbReference type="ARBA" id="ARBA00023211"/>
    </source>
</evidence>
<keyword evidence="13" id="KW-0472">Membrane</keyword>
<keyword evidence="8" id="KW-0479">Metal-binding</keyword>
<evidence type="ECO:0000256" key="14">
    <source>
        <dbReference type="ARBA" id="ARBA00023157"/>
    </source>
</evidence>
<dbReference type="GO" id="GO:0030246">
    <property type="term" value="F:carbohydrate binding"/>
    <property type="evidence" value="ECO:0007669"/>
    <property type="project" value="UniProtKB-KW"/>
</dbReference>
<keyword evidence="16 20" id="KW-0464">Manganese</keyword>
<dbReference type="PROSITE" id="PS50231">
    <property type="entry name" value="RICIN_B_LECTIN"/>
    <property type="match status" value="1"/>
</dbReference>
<feature type="domain" description="Ricin B lectin" evidence="21">
    <location>
        <begin position="455"/>
        <end position="583"/>
    </location>
</feature>
<dbReference type="FunFam" id="2.80.10.50:FF:000011">
    <property type="entry name" value="Polypeptide N-acetylgalactosaminyltransferase"/>
    <property type="match status" value="1"/>
</dbReference>
<evidence type="ECO:0000259" key="21">
    <source>
        <dbReference type="SMART" id="SM00458"/>
    </source>
</evidence>
<evidence type="ECO:0000313" key="23">
    <source>
        <dbReference type="RefSeq" id="XP_019647294.1"/>
    </source>
</evidence>
<keyword evidence="11" id="KW-1133">Transmembrane helix</keyword>
<organism evidence="22 23">
    <name type="scientific">Branchiostoma belcheri</name>
    <name type="common">Amphioxus</name>
    <dbReference type="NCBI Taxonomy" id="7741"/>
    <lineage>
        <taxon>Eukaryota</taxon>
        <taxon>Metazoa</taxon>
        <taxon>Chordata</taxon>
        <taxon>Cephalochordata</taxon>
        <taxon>Leptocardii</taxon>
        <taxon>Amphioxiformes</taxon>
        <taxon>Branchiostomatidae</taxon>
        <taxon>Branchiostoma</taxon>
    </lineage>
</organism>
<dbReference type="Gene3D" id="2.80.10.50">
    <property type="match status" value="1"/>
</dbReference>
<comment type="pathway">
    <text evidence="3 20">Protein modification; protein glycosylation.</text>
</comment>
<dbReference type="CDD" id="cd23439">
    <property type="entry name" value="beta-trefoil_Ricin_GALNT10-like"/>
    <property type="match status" value="1"/>
</dbReference>
<keyword evidence="7" id="KW-0812">Transmembrane</keyword>
<comment type="similarity">
    <text evidence="4 20">Belongs to the glycosyltransferase 2 family. GalNAc-T subfamily.</text>
</comment>
<dbReference type="OrthoDB" id="6159198at2759"/>
<dbReference type="EC" id="2.4.1.-" evidence="20"/>
<evidence type="ECO:0000256" key="15">
    <source>
        <dbReference type="ARBA" id="ARBA00023180"/>
    </source>
</evidence>
<keyword evidence="6 20" id="KW-0808">Transferase</keyword>
<dbReference type="GeneID" id="109487699"/>
<dbReference type="SUPFAM" id="SSF50370">
    <property type="entry name" value="Ricin B-like lectins"/>
    <property type="match status" value="1"/>
</dbReference>
<evidence type="ECO:0000256" key="11">
    <source>
        <dbReference type="ARBA" id="ARBA00022989"/>
    </source>
</evidence>
<dbReference type="InterPro" id="IPR045885">
    <property type="entry name" value="GalNAc-T"/>
</dbReference>
<proteinExistence type="inferred from homology"/>
<dbReference type="GO" id="GO:0000139">
    <property type="term" value="C:Golgi membrane"/>
    <property type="evidence" value="ECO:0007669"/>
    <property type="project" value="UniProtKB-SubCell"/>
</dbReference>
<reference evidence="23" key="1">
    <citation type="submission" date="2025-08" db="UniProtKB">
        <authorList>
            <consortium name="RefSeq"/>
        </authorList>
    </citation>
    <scope>IDENTIFICATION</scope>
    <source>
        <tissue evidence="23">Gonad</tissue>
    </source>
</reference>
<dbReference type="InterPro" id="IPR000772">
    <property type="entry name" value="Ricin_B_lectin"/>
</dbReference>
<gene>
    <name evidence="23" type="primary">LOC109487699</name>
</gene>
<keyword evidence="9 20" id="KW-0430">Lectin</keyword>
<dbReference type="SUPFAM" id="SSF53448">
    <property type="entry name" value="Nucleotide-diphospho-sugar transferases"/>
    <property type="match status" value="1"/>
</dbReference>
<dbReference type="GO" id="GO:0006493">
    <property type="term" value="P:protein O-linked glycosylation"/>
    <property type="evidence" value="ECO:0007669"/>
    <property type="project" value="UniProtKB-ARBA"/>
</dbReference>
<dbReference type="GO" id="GO:0004653">
    <property type="term" value="F:polypeptide N-acetylgalactosaminyltransferase activity"/>
    <property type="evidence" value="ECO:0007669"/>
    <property type="project" value="UniProtKB-EC"/>
</dbReference>
<keyword evidence="22" id="KW-1185">Reference proteome</keyword>
<evidence type="ECO:0000256" key="12">
    <source>
        <dbReference type="ARBA" id="ARBA00023034"/>
    </source>
</evidence>
<comment type="subcellular location">
    <subcellularLocation>
        <location evidence="2 20">Golgi apparatus membrane</location>
        <topology evidence="2 20">Single-pass type II membrane protein</topology>
    </subcellularLocation>
</comment>
<dbReference type="InterPro" id="IPR035992">
    <property type="entry name" value="Ricin_B-like_lectins"/>
</dbReference>
<evidence type="ECO:0000256" key="2">
    <source>
        <dbReference type="ARBA" id="ARBA00004323"/>
    </source>
</evidence>
<dbReference type="Gene3D" id="3.90.550.10">
    <property type="entry name" value="Spore Coat Polysaccharide Biosynthesis Protein SpsA, Chain A"/>
    <property type="match status" value="1"/>
</dbReference>
<comment type="cofactor">
    <cofactor evidence="1 20">
        <name>Mn(2+)</name>
        <dbReference type="ChEBI" id="CHEBI:29035"/>
    </cofactor>
</comment>
<dbReference type="Pfam" id="PF00652">
    <property type="entry name" value="Ricin_B_lectin"/>
    <property type="match status" value="1"/>
</dbReference>
<dbReference type="RefSeq" id="XP_019647294.1">
    <property type="nucleotide sequence ID" value="XM_019791735.1"/>
</dbReference>
<keyword evidence="14 20" id="KW-1015">Disulfide bond</keyword>
<evidence type="ECO:0000256" key="17">
    <source>
        <dbReference type="ARBA" id="ARBA00050905"/>
    </source>
</evidence>
<keyword evidence="5 20" id="KW-0328">Glycosyltransferase</keyword>
<evidence type="ECO:0000256" key="9">
    <source>
        <dbReference type="ARBA" id="ARBA00022734"/>
    </source>
</evidence>
<evidence type="ECO:0000256" key="19">
    <source>
        <dbReference type="ARBA" id="ARBA00056323"/>
    </source>
</evidence>
<accession>A0A6P5AM74</accession>
<sequence length="604" mass="69511">MRRKTRKLLTYVVGVGLLVLLITQLVRYRQEKVAASRRKHRESMLHQEEKKLFPKHKKGLELSDDLDRIDWHDHVLIKRDQERRGPGEQGKPVDLTAEERGPHAYEECGFNIKASNKISMDRAIPDIRHPNCATKKYVQDLPDVSVVIPFHNEGWTTLLRTVHSVLNRSPEQLVHEIILVDDFSDRSHLGKELEDYVAKLNPKVRVVRTKQREGLIRTRLLGAQVAKGEVLIFLDSHCEANVNWLPPLLEPIALNKKTIVCPNIDVIDKDDFHYETQAGDAMRGAFDWEMYYKRIPIPDEIKNPDPSDPFESPVMAGGLFAVDREYFEELGGYDPGLDIWGGEQYELSFKVWQCGGRMVDAPCSRVGHVYRKFVPYKVPAGVNLGKNLKRVAEVWMDEYKEHLYRRRPHLRQTNMGDISGQLQLRERLKCKPFKWFMKVVAPDIILHYPPVEPEPAASGEIRNKASNLCIDSKHGGAQAEVRLDQCVKGGGIMNGEQDFRLSWHNDIRPKGRTFCFDAQMKGGTLILFACHQMLGNQHWLYYEEKQQLLHKVTGSCLEGNSDSKSLFLSECNHKNPMQQWSWEKTNSTYLHMMNTGKCINTPEC</sequence>
<dbReference type="FunFam" id="3.90.550.10:FF:000029">
    <property type="entry name" value="Polypeptide N-acetylgalactosaminyltransferase"/>
    <property type="match status" value="1"/>
</dbReference>
<comment type="catalytic activity">
    <reaction evidence="18">
        <text>L-seryl-[protein] + UDP-N-acetyl-alpha-D-galactosamine = a 3-O-[N-acetyl-alpha-D-galactosaminyl]-L-seryl-[protein] + UDP + H(+)</text>
        <dbReference type="Rhea" id="RHEA:23956"/>
        <dbReference type="Rhea" id="RHEA-COMP:9863"/>
        <dbReference type="Rhea" id="RHEA-COMP:12788"/>
        <dbReference type="ChEBI" id="CHEBI:15378"/>
        <dbReference type="ChEBI" id="CHEBI:29999"/>
        <dbReference type="ChEBI" id="CHEBI:53604"/>
        <dbReference type="ChEBI" id="CHEBI:58223"/>
        <dbReference type="ChEBI" id="CHEBI:67138"/>
        <dbReference type="EC" id="2.4.1.41"/>
    </reaction>
</comment>
<comment type="function">
    <text evidence="19">Catalyzes the initial reaction in O-linked oligosaccharide biosynthesis, the transfer of an N-acetyl-D-galactosamine residue to a serine or threonine residue on the protein receptor. Has activity toward Muc5Ac and EA2 peptide substrates.</text>
</comment>
<evidence type="ECO:0000256" key="13">
    <source>
        <dbReference type="ARBA" id="ARBA00023136"/>
    </source>
</evidence>
<dbReference type="KEGG" id="bbel:109487699"/>
<keyword evidence="10" id="KW-0735">Signal-anchor</keyword>
<protein>
    <recommendedName>
        <fullName evidence="20">Polypeptide N-acetylgalactosaminyltransferase</fullName>
        <ecNumber evidence="20">2.4.1.-</ecNumber>
    </recommendedName>
    <alternativeName>
        <fullName evidence="20">Protein-UDP acetylgalactosaminyltransferase</fullName>
    </alternativeName>
</protein>
<evidence type="ECO:0000256" key="10">
    <source>
        <dbReference type="ARBA" id="ARBA00022968"/>
    </source>
</evidence>